<accession>A0A1F7JCT0</accession>
<dbReference type="AlphaFoldDB" id="A0A1F7JCT0"/>
<keyword evidence="1" id="KW-0472">Membrane</keyword>
<evidence type="ECO:0000313" key="2">
    <source>
        <dbReference type="EMBL" id="OGK53419.1"/>
    </source>
</evidence>
<gene>
    <name evidence="2" type="ORF">A3B56_03235</name>
</gene>
<comment type="caution">
    <text evidence="2">The sequence shown here is derived from an EMBL/GenBank/DDBJ whole genome shotgun (WGS) entry which is preliminary data.</text>
</comment>
<keyword evidence="1" id="KW-1133">Transmembrane helix</keyword>
<keyword evidence="1" id="KW-0812">Transmembrane</keyword>
<feature type="transmembrane region" description="Helical" evidence="1">
    <location>
        <begin position="428"/>
        <end position="446"/>
    </location>
</feature>
<feature type="transmembrane region" description="Helical" evidence="1">
    <location>
        <begin position="467"/>
        <end position="483"/>
    </location>
</feature>
<dbReference type="Proteomes" id="UP000178486">
    <property type="component" value="Unassembled WGS sequence"/>
</dbReference>
<sequence>MNLSRLTRGLVAALNHRSSIAPEQGGDKIVISRTVSAMAVLYERIRVAMEYKEEHILRRSAIERIIKRRLMLNENGRNVSEHLLKELLWAQYIPENSISIKMISVVQKTIDKYIFLRNEIGRRRKSTLKGTIHEWLISTCAAEIEEKLVPDTKREAFINFIFQYYRDKVFLKDEDDETKEIQVYIAVHRAFAKSDNDLIRYELLKLSYPDLLKKTWMDLNDETSAIYTQLTDINTHLSHEIGSKMTRAIKKEIAPFLILQDIYESKPDEFVSILEDEKQLEHHVDVICKKRYEEIGKKLARAGVRSVIYIFLTKMVFAIGLEYPFDKYIVGEFNYIALGINTLFPPILMAMALAGNSPPGQDNTKRVIGRIKEIVYQESTGDQRISLTLKTPKMNPVLSIAFSILYVVAFLLVFGSIVWLLTLLKFNLASMAIFIFFVTVVVFFAYRVRQLGREYILRRRESLLSPIVNFFLLPILNVGKWLSNEVAKINVLIAFFDFVIEAPFKAIFGIFEEWFSFMRSKKEEII</sequence>
<feature type="transmembrane region" description="Helical" evidence="1">
    <location>
        <begin position="489"/>
        <end position="511"/>
    </location>
</feature>
<feature type="transmembrane region" description="Helical" evidence="1">
    <location>
        <begin position="299"/>
        <end position="321"/>
    </location>
</feature>
<evidence type="ECO:0000313" key="3">
    <source>
        <dbReference type="Proteomes" id="UP000178486"/>
    </source>
</evidence>
<dbReference type="EMBL" id="MGAU01000062">
    <property type="protein sequence ID" value="OGK53419.1"/>
    <property type="molecule type" value="Genomic_DNA"/>
</dbReference>
<proteinExistence type="predicted"/>
<organism evidence="2 3">
    <name type="scientific">Candidatus Roizmanbacteria bacterium RIFCSPLOWO2_01_FULL_45_11</name>
    <dbReference type="NCBI Taxonomy" id="1802070"/>
    <lineage>
        <taxon>Bacteria</taxon>
        <taxon>Candidatus Roizmaniibacteriota</taxon>
    </lineage>
</organism>
<feature type="transmembrane region" description="Helical" evidence="1">
    <location>
        <begin position="333"/>
        <end position="355"/>
    </location>
</feature>
<reference evidence="2 3" key="1">
    <citation type="journal article" date="2016" name="Nat. Commun.">
        <title>Thousands of microbial genomes shed light on interconnected biogeochemical processes in an aquifer system.</title>
        <authorList>
            <person name="Anantharaman K."/>
            <person name="Brown C.T."/>
            <person name="Hug L.A."/>
            <person name="Sharon I."/>
            <person name="Castelle C.J."/>
            <person name="Probst A.J."/>
            <person name="Thomas B.C."/>
            <person name="Singh A."/>
            <person name="Wilkins M.J."/>
            <person name="Karaoz U."/>
            <person name="Brodie E.L."/>
            <person name="Williams K.H."/>
            <person name="Hubbard S.S."/>
            <person name="Banfield J.F."/>
        </authorList>
    </citation>
    <scope>NUCLEOTIDE SEQUENCE [LARGE SCALE GENOMIC DNA]</scope>
</reference>
<evidence type="ECO:0000256" key="1">
    <source>
        <dbReference type="SAM" id="Phobius"/>
    </source>
</evidence>
<protein>
    <submittedName>
        <fullName evidence="2">Uncharacterized protein</fullName>
    </submittedName>
</protein>
<name>A0A1F7JCT0_9BACT</name>
<feature type="transmembrane region" description="Helical" evidence="1">
    <location>
        <begin position="397"/>
        <end position="422"/>
    </location>
</feature>